<name>A0A9P7ALK9_9AGAM</name>
<dbReference type="RefSeq" id="XP_041158606.1">
    <property type="nucleotide sequence ID" value="XM_041311126.1"/>
</dbReference>
<comment type="caution">
    <text evidence="3">The sequence shown here is derived from an EMBL/GenBank/DDBJ whole genome shotgun (WGS) entry which is preliminary data.</text>
</comment>
<protein>
    <submittedName>
        <fullName evidence="3">Uncharacterized protein</fullName>
    </submittedName>
</protein>
<reference evidence="3" key="1">
    <citation type="journal article" date="2020" name="New Phytol.">
        <title>Comparative genomics reveals dynamic genome evolution in host specialist ectomycorrhizal fungi.</title>
        <authorList>
            <person name="Lofgren L.A."/>
            <person name="Nguyen N.H."/>
            <person name="Vilgalys R."/>
            <person name="Ruytinx J."/>
            <person name="Liao H.L."/>
            <person name="Branco S."/>
            <person name="Kuo A."/>
            <person name="LaButti K."/>
            <person name="Lipzen A."/>
            <person name="Andreopoulos W."/>
            <person name="Pangilinan J."/>
            <person name="Riley R."/>
            <person name="Hundley H."/>
            <person name="Na H."/>
            <person name="Barry K."/>
            <person name="Grigoriev I.V."/>
            <person name="Stajich J.E."/>
            <person name="Kennedy P.G."/>
        </authorList>
    </citation>
    <scope>NUCLEOTIDE SEQUENCE</scope>
    <source>
        <strain evidence="3">S12</strain>
    </source>
</reference>
<dbReference type="Proteomes" id="UP000719766">
    <property type="component" value="Unassembled WGS sequence"/>
</dbReference>
<feature type="transmembrane region" description="Helical" evidence="2">
    <location>
        <begin position="12"/>
        <end position="33"/>
    </location>
</feature>
<gene>
    <name evidence="3" type="ORF">HD556DRAFT_626215</name>
</gene>
<evidence type="ECO:0000256" key="2">
    <source>
        <dbReference type="SAM" id="Phobius"/>
    </source>
</evidence>
<keyword evidence="4" id="KW-1185">Reference proteome</keyword>
<proteinExistence type="predicted"/>
<feature type="region of interest" description="Disordered" evidence="1">
    <location>
        <begin position="125"/>
        <end position="152"/>
    </location>
</feature>
<evidence type="ECO:0000256" key="1">
    <source>
        <dbReference type="SAM" id="MobiDB-lite"/>
    </source>
</evidence>
<organism evidence="3 4">
    <name type="scientific">Suillus plorans</name>
    <dbReference type="NCBI Taxonomy" id="116603"/>
    <lineage>
        <taxon>Eukaryota</taxon>
        <taxon>Fungi</taxon>
        <taxon>Dikarya</taxon>
        <taxon>Basidiomycota</taxon>
        <taxon>Agaricomycotina</taxon>
        <taxon>Agaricomycetes</taxon>
        <taxon>Agaricomycetidae</taxon>
        <taxon>Boletales</taxon>
        <taxon>Suillineae</taxon>
        <taxon>Suillaceae</taxon>
        <taxon>Suillus</taxon>
    </lineage>
</organism>
<keyword evidence="2" id="KW-0472">Membrane</keyword>
<dbReference type="OrthoDB" id="10583473at2759"/>
<sequence>MIHVCGHGVCFSFASTLLVCISRVNPVLLYYLIRSCMLIFRRSVKCCLTVSSTRSTLYTTPHHHVKPQPWHVKSLVWAGSSTTHTTTSSPKHLRSLCTNINIHTPCRVKTYYQCRVNHSTYRVSAMSHGHAASRPRHDRVKIATPGAPAPPT</sequence>
<dbReference type="GeneID" id="64604890"/>
<keyword evidence="2" id="KW-0812">Transmembrane</keyword>
<accession>A0A9P7ALK9</accession>
<evidence type="ECO:0000313" key="4">
    <source>
        <dbReference type="Proteomes" id="UP000719766"/>
    </source>
</evidence>
<evidence type="ECO:0000313" key="3">
    <source>
        <dbReference type="EMBL" id="KAG1791868.1"/>
    </source>
</evidence>
<dbReference type="AlphaFoldDB" id="A0A9P7ALK9"/>
<keyword evidence="2" id="KW-1133">Transmembrane helix</keyword>
<dbReference type="EMBL" id="JABBWE010000040">
    <property type="protein sequence ID" value="KAG1791868.1"/>
    <property type="molecule type" value="Genomic_DNA"/>
</dbReference>